<name>A0A0F8YUS9_9ZZZZ</name>
<sequence>MIDCEALLDQCYALLNRAYEESYGKGYRYGKLEFRFVLSHDEIMALREHVAKTEVAAKVFVGVDKNILFGHELCEQRKTPYLEAIVGTVGAMK</sequence>
<organism evidence="1">
    <name type="scientific">marine sediment metagenome</name>
    <dbReference type="NCBI Taxonomy" id="412755"/>
    <lineage>
        <taxon>unclassified sequences</taxon>
        <taxon>metagenomes</taxon>
        <taxon>ecological metagenomes</taxon>
    </lineage>
</organism>
<dbReference type="AlphaFoldDB" id="A0A0F8YUS9"/>
<dbReference type="EMBL" id="LAZR01051404">
    <property type="protein sequence ID" value="KKK85233.1"/>
    <property type="molecule type" value="Genomic_DNA"/>
</dbReference>
<gene>
    <name evidence="1" type="ORF">LCGC14_2775340</name>
</gene>
<proteinExistence type="predicted"/>
<evidence type="ECO:0000313" key="1">
    <source>
        <dbReference type="EMBL" id="KKK85233.1"/>
    </source>
</evidence>
<comment type="caution">
    <text evidence="1">The sequence shown here is derived from an EMBL/GenBank/DDBJ whole genome shotgun (WGS) entry which is preliminary data.</text>
</comment>
<accession>A0A0F8YUS9</accession>
<protein>
    <submittedName>
        <fullName evidence="1">Uncharacterized protein</fullName>
    </submittedName>
</protein>
<reference evidence="1" key="1">
    <citation type="journal article" date="2015" name="Nature">
        <title>Complex archaea that bridge the gap between prokaryotes and eukaryotes.</title>
        <authorList>
            <person name="Spang A."/>
            <person name="Saw J.H."/>
            <person name="Jorgensen S.L."/>
            <person name="Zaremba-Niedzwiedzka K."/>
            <person name="Martijn J."/>
            <person name="Lind A.E."/>
            <person name="van Eijk R."/>
            <person name="Schleper C."/>
            <person name="Guy L."/>
            <person name="Ettema T.J."/>
        </authorList>
    </citation>
    <scope>NUCLEOTIDE SEQUENCE</scope>
</reference>